<dbReference type="Proteomes" id="UP001362999">
    <property type="component" value="Unassembled WGS sequence"/>
</dbReference>
<dbReference type="Gene3D" id="3.80.10.10">
    <property type="entry name" value="Ribonuclease Inhibitor"/>
    <property type="match status" value="1"/>
</dbReference>
<dbReference type="AlphaFoldDB" id="A0AAW0DN30"/>
<keyword evidence="3" id="KW-1185">Reference proteome</keyword>
<sequence>MDLRDRDDAPLCRIFRGSSWRNEPLSKIDACIVRGAASAAEKELKKLETDIKTLETRRATLIQDLATYRQALAPHKILPADILTEIFSNCVPEPAVLHYIPGSGNFRLVLCQISSRWRRIAIGSHKLWSRVKIDFDFRKISRALEILPLWLERANGATLHMEISARQHDEHVLQLLARYAHRCHTLVLNGLRVDGAFFKLPAITLGRIEDLRLTAVYDYNHRGDTPTTLPTVSAPVLGDMPFLRSVTFESFDFFWNPEFMSLPWHQLTALNFDNTNPTPSQYYSILPYCENLARSRLDVFPKERDTQIPLSDFQTSMPSLRFLEFNTDVLGNAARFLQSVALDRLVELEVTISDDYDKTIFAVRAFPALQRLTLEGPGIGSQSDLEAWLRACPAATDIFVPDYVMQQQIVDQIADGELLPSLERLLFEAAVPGFLISALEKRQRSRKYSTIVETGLTGNQMADWELEGSEKMRVARLRMVGVFVACVEYHGTLPVPGDVKRNAWRVANKGLNPFIQARNV</sequence>
<proteinExistence type="predicted"/>
<keyword evidence="1" id="KW-0175">Coiled coil</keyword>
<reference evidence="2 3" key="1">
    <citation type="journal article" date="2024" name="J Genomics">
        <title>Draft genome sequencing and assembly of Favolaschia claudopus CIRM-BRFM 2984 isolated from oak limbs.</title>
        <authorList>
            <person name="Navarro D."/>
            <person name="Drula E."/>
            <person name="Chaduli D."/>
            <person name="Cazenave R."/>
            <person name="Ahrendt S."/>
            <person name="Wang J."/>
            <person name="Lipzen A."/>
            <person name="Daum C."/>
            <person name="Barry K."/>
            <person name="Grigoriev I.V."/>
            <person name="Favel A."/>
            <person name="Rosso M.N."/>
            <person name="Martin F."/>
        </authorList>
    </citation>
    <scope>NUCLEOTIDE SEQUENCE [LARGE SCALE GENOMIC DNA]</scope>
    <source>
        <strain evidence="2 3">CIRM-BRFM 2984</strain>
    </source>
</reference>
<gene>
    <name evidence="2" type="ORF">R3P38DRAFT_2850912</name>
</gene>
<comment type="caution">
    <text evidence="2">The sequence shown here is derived from an EMBL/GenBank/DDBJ whole genome shotgun (WGS) entry which is preliminary data.</text>
</comment>
<evidence type="ECO:0000313" key="2">
    <source>
        <dbReference type="EMBL" id="KAK7053545.1"/>
    </source>
</evidence>
<name>A0AAW0DN30_9AGAR</name>
<feature type="coiled-coil region" evidence="1">
    <location>
        <begin position="37"/>
        <end position="71"/>
    </location>
</feature>
<organism evidence="2 3">
    <name type="scientific">Favolaschia claudopus</name>
    <dbReference type="NCBI Taxonomy" id="2862362"/>
    <lineage>
        <taxon>Eukaryota</taxon>
        <taxon>Fungi</taxon>
        <taxon>Dikarya</taxon>
        <taxon>Basidiomycota</taxon>
        <taxon>Agaricomycotina</taxon>
        <taxon>Agaricomycetes</taxon>
        <taxon>Agaricomycetidae</taxon>
        <taxon>Agaricales</taxon>
        <taxon>Marasmiineae</taxon>
        <taxon>Mycenaceae</taxon>
        <taxon>Favolaschia</taxon>
    </lineage>
</organism>
<evidence type="ECO:0000313" key="3">
    <source>
        <dbReference type="Proteomes" id="UP001362999"/>
    </source>
</evidence>
<protein>
    <recommendedName>
        <fullName evidence="4">F-box domain-containing protein</fullName>
    </recommendedName>
</protein>
<dbReference type="EMBL" id="JAWWNJ010000006">
    <property type="protein sequence ID" value="KAK7053545.1"/>
    <property type="molecule type" value="Genomic_DNA"/>
</dbReference>
<dbReference type="InterPro" id="IPR032675">
    <property type="entry name" value="LRR_dom_sf"/>
</dbReference>
<evidence type="ECO:0008006" key="4">
    <source>
        <dbReference type="Google" id="ProtNLM"/>
    </source>
</evidence>
<accession>A0AAW0DN30</accession>
<evidence type="ECO:0000256" key="1">
    <source>
        <dbReference type="SAM" id="Coils"/>
    </source>
</evidence>
<feature type="non-terminal residue" evidence="2">
    <location>
        <position position="520"/>
    </location>
</feature>